<evidence type="ECO:0000256" key="2">
    <source>
        <dbReference type="SAM" id="MobiDB-lite"/>
    </source>
</evidence>
<dbReference type="InterPro" id="IPR001279">
    <property type="entry name" value="Metallo-B-lactamas"/>
</dbReference>
<dbReference type="InterPro" id="IPR036866">
    <property type="entry name" value="RibonucZ/Hydroxyglut_hydro"/>
</dbReference>
<dbReference type="GO" id="GO:0070292">
    <property type="term" value="P:N-acylphosphatidylethanolamine metabolic process"/>
    <property type="evidence" value="ECO:0007669"/>
    <property type="project" value="TreeGrafter"/>
</dbReference>
<sequence>MVRIKVSPLPSKNPSPVGVPAHWNNNPPTSFKNPWPSFAKQHGLLDMFKTRFSDNRNFVPVPATRDELVKVRKPDWGRGLVGYQKELKATWLGHAGFLVETACSASTTGLNDSADEQMSTRGIRILFDAVFSERTSPVGWFGPKRYTPTPCTLDELPEIDLVVISHNHYDHLDIATISHVYKKQKVAGKDIQFFAALGNKQWFLNAGIGITAEEITECDWWDSQQVDIEGLGSINLTCTPTQHTSGRTPFDAGQSLWSSWVVEDVQSNRKLYFAGDTAYKATSAKTVCPAFKQIGEVFGAVDLALIPIGLYSPEWLLSNVHCCPEDSLEIHKDIRSKKSIGMHYGTVRGGISAQYEDVREPPKRWQECCAKEGKWQTECWLCDVGETVMAA</sequence>
<organism evidence="4 5">
    <name type="scientific">Aureobasidium uvarum</name>
    <dbReference type="NCBI Taxonomy" id="2773716"/>
    <lineage>
        <taxon>Eukaryota</taxon>
        <taxon>Fungi</taxon>
        <taxon>Dikarya</taxon>
        <taxon>Ascomycota</taxon>
        <taxon>Pezizomycotina</taxon>
        <taxon>Dothideomycetes</taxon>
        <taxon>Dothideomycetidae</taxon>
        <taxon>Dothideales</taxon>
        <taxon>Saccotheciaceae</taxon>
        <taxon>Aureobasidium</taxon>
    </lineage>
</organism>
<dbReference type="PANTHER" id="PTHR15032">
    <property type="entry name" value="N-ACYL-PHOSPHATIDYLETHANOLAMINE-HYDROLYZING PHOSPHOLIPASE D"/>
    <property type="match status" value="1"/>
</dbReference>
<feature type="domain" description="Metallo-beta-lactamase" evidence="3">
    <location>
        <begin position="124"/>
        <end position="344"/>
    </location>
</feature>
<dbReference type="PANTHER" id="PTHR15032:SF4">
    <property type="entry name" value="N-ACYL-PHOSPHATIDYLETHANOLAMINE-HYDROLYZING PHOSPHOLIPASE D"/>
    <property type="match status" value="1"/>
</dbReference>
<dbReference type="EMBL" id="CAINUL010000009">
    <property type="protein sequence ID" value="CAD0111302.1"/>
    <property type="molecule type" value="Genomic_DNA"/>
</dbReference>
<dbReference type="GO" id="GO:0070291">
    <property type="term" value="P:N-acylethanolamine metabolic process"/>
    <property type="evidence" value="ECO:0007669"/>
    <property type="project" value="TreeGrafter"/>
</dbReference>
<evidence type="ECO:0000256" key="1">
    <source>
        <dbReference type="PIRSR" id="PIRSR038896-50"/>
    </source>
</evidence>
<dbReference type="AlphaFoldDB" id="A0A9N8PUK0"/>
<dbReference type="Pfam" id="PF12706">
    <property type="entry name" value="Lactamase_B_2"/>
    <property type="match status" value="1"/>
</dbReference>
<evidence type="ECO:0000313" key="5">
    <source>
        <dbReference type="Proteomes" id="UP000745764"/>
    </source>
</evidence>
<dbReference type="PIRSF" id="PIRSF038896">
    <property type="entry name" value="NAPE-PLD"/>
    <property type="match status" value="1"/>
</dbReference>
<comment type="caution">
    <text evidence="4">The sequence shown here is derived from an EMBL/GenBank/DDBJ whole genome shotgun (WGS) entry which is preliminary data.</text>
</comment>
<feature type="binding site" evidence="1">
    <location>
        <position position="169"/>
    </location>
    <ligand>
        <name>an N-acyl-1,2-diacyl-sn-glycero-3-phosphoethanolamine</name>
        <dbReference type="ChEBI" id="CHEBI:62537"/>
    </ligand>
</feature>
<dbReference type="GO" id="GO:0070290">
    <property type="term" value="F:N-acylphosphatidylethanolamine-specific phospholipase D activity"/>
    <property type="evidence" value="ECO:0007669"/>
    <property type="project" value="InterPro"/>
</dbReference>
<feature type="binding site" evidence="1">
    <location>
        <position position="321"/>
    </location>
    <ligand>
        <name>an N-acyl-1,2-diacyl-sn-glycero-3-phosphoethanolamine</name>
        <dbReference type="ChEBI" id="CHEBI:62537"/>
    </ligand>
</feature>
<dbReference type="OrthoDB" id="332863at2759"/>
<dbReference type="GO" id="GO:0005737">
    <property type="term" value="C:cytoplasm"/>
    <property type="evidence" value="ECO:0007669"/>
    <property type="project" value="TreeGrafter"/>
</dbReference>
<proteinExistence type="predicted"/>
<evidence type="ECO:0000313" key="4">
    <source>
        <dbReference type="EMBL" id="CAD0111302.1"/>
    </source>
</evidence>
<keyword evidence="5" id="KW-1185">Reference proteome</keyword>
<dbReference type="InterPro" id="IPR024884">
    <property type="entry name" value="NAPE-PLD"/>
</dbReference>
<dbReference type="Gene3D" id="3.60.15.10">
    <property type="entry name" value="Ribonuclease Z/Hydroxyacylglutathione hydrolase-like"/>
    <property type="match status" value="1"/>
</dbReference>
<protein>
    <recommendedName>
        <fullName evidence="3">Metallo-beta-lactamase domain-containing protein</fullName>
    </recommendedName>
</protein>
<dbReference type="Proteomes" id="UP000745764">
    <property type="component" value="Unassembled WGS sequence"/>
</dbReference>
<accession>A0A9N8PUK0</accession>
<gene>
    <name evidence="4" type="ORF">AWRI4620_LOCUS5557</name>
</gene>
<dbReference type="SUPFAM" id="SSF56281">
    <property type="entry name" value="Metallo-hydrolase/oxidoreductase"/>
    <property type="match status" value="1"/>
</dbReference>
<reference evidence="4" key="1">
    <citation type="submission" date="2020-06" db="EMBL/GenBank/DDBJ databases">
        <authorList>
            <person name="Onetto C."/>
        </authorList>
    </citation>
    <scope>NUCLEOTIDE SEQUENCE</scope>
</reference>
<dbReference type="GO" id="GO:0008270">
    <property type="term" value="F:zinc ion binding"/>
    <property type="evidence" value="ECO:0007669"/>
    <property type="project" value="InterPro"/>
</dbReference>
<feature type="region of interest" description="Disordered" evidence="2">
    <location>
        <begin position="1"/>
        <end position="20"/>
    </location>
</feature>
<name>A0A9N8PUK0_9PEZI</name>
<evidence type="ECO:0000259" key="3">
    <source>
        <dbReference type="Pfam" id="PF12706"/>
    </source>
</evidence>